<dbReference type="Gene3D" id="1.10.260.40">
    <property type="entry name" value="lambda repressor-like DNA-binding domains"/>
    <property type="match status" value="1"/>
</dbReference>
<proteinExistence type="predicted"/>
<dbReference type="PANTHER" id="PTHR35010:SF2">
    <property type="entry name" value="BLL4672 PROTEIN"/>
    <property type="match status" value="1"/>
</dbReference>
<dbReference type="InterPro" id="IPR001387">
    <property type="entry name" value="Cro/C1-type_HTH"/>
</dbReference>
<dbReference type="EMBL" id="FUWS01000004">
    <property type="protein sequence ID" value="SJZ94353.1"/>
    <property type="molecule type" value="Genomic_DNA"/>
</dbReference>
<protein>
    <submittedName>
        <fullName evidence="2">Predicted transcriptional regulators</fullName>
    </submittedName>
</protein>
<accession>A0A1T4PS25</accession>
<evidence type="ECO:0000313" key="2">
    <source>
        <dbReference type="EMBL" id="SJZ94353.1"/>
    </source>
</evidence>
<dbReference type="Pfam" id="PF17765">
    <property type="entry name" value="MLTR_LBD"/>
    <property type="match status" value="1"/>
</dbReference>
<dbReference type="Gene3D" id="3.30.450.180">
    <property type="match status" value="1"/>
</dbReference>
<organism evidence="2 3">
    <name type="scientific">Marinactinospora thermotolerans DSM 45154</name>
    <dbReference type="NCBI Taxonomy" id="1122192"/>
    <lineage>
        <taxon>Bacteria</taxon>
        <taxon>Bacillati</taxon>
        <taxon>Actinomycetota</taxon>
        <taxon>Actinomycetes</taxon>
        <taxon>Streptosporangiales</taxon>
        <taxon>Nocardiopsidaceae</taxon>
        <taxon>Marinactinospora</taxon>
    </lineage>
</organism>
<dbReference type="PANTHER" id="PTHR35010">
    <property type="entry name" value="BLL4672 PROTEIN-RELATED"/>
    <property type="match status" value="1"/>
</dbReference>
<dbReference type="CDD" id="cd00093">
    <property type="entry name" value="HTH_XRE"/>
    <property type="match status" value="1"/>
</dbReference>
<dbReference type="Pfam" id="PF13560">
    <property type="entry name" value="HTH_31"/>
    <property type="match status" value="1"/>
</dbReference>
<evidence type="ECO:0000313" key="3">
    <source>
        <dbReference type="Proteomes" id="UP000190637"/>
    </source>
</evidence>
<reference evidence="2 3" key="1">
    <citation type="submission" date="2017-02" db="EMBL/GenBank/DDBJ databases">
        <authorList>
            <person name="Peterson S.W."/>
        </authorList>
    </citation>
    <scope>NUCLEOTIDE SEQUENCE [LARGE SCALE GENOMIC DNA]</scope>
    <source>
        <strain evidence="2 3">DSM 45154</strain>
    </source>
</reference>
<dbReference type="RefSeq" id="WP_078761286.1">
    <property type="nucleotide sequence ID" value="NZ_FUWS01000004.1"/>
</dbReference>
<keyword evidence="3" id="KW-1185">Reference proteome</keyword>
<dbReference type="OrthoDB" id="4336585at2"/>
<dbReference type="SMART" id="SM00530">
    <property type="entry name" value="HTH_XRE"/>
    <property type="match status" value="1"/>
</dbReference>
<evidence type="ECO:0000259" key="1">
    <source>
        <dbReference type="PROSITE" id="PS50943"/>
    </source>
</evidence>
<dbReference type="AlphaFoldDB" id="A0A1T4PS25"/>
<sequence>MSRTELGAFLVARRARLAPDDVGLASSGTRRVAGLRREEVAILAGVSVDYYTRLEQGRERHPSASVLDAVARALRLEPDARDHLFRLARVSPEHLAAPARPHVDPHLRALLDAWPDTPALLMDRRLDLLAANALGDALYADFTETDNLLRMTFLDPVGEVFFADWHRAARACVANLRLALGHDPHDRRVLALVEEADRGNPRFRELWEEHEVRGKTHEAKTFRHGAVGELTLSSHTFDVRGQDGLQLVVYRAEPGSPDQQALRLLGSLSAVPLGRTAGGHTG</sequence>
<dbReference type="PROSITE" id="PS50943">
    <property type="entry name" value="HTH_CROC1"/>
    <property type="match status" value="1"/>
</dbReference>
<feature type="domain" description="HTH cro/C1-type" evidence="1">
    <location>
        <begin position="30"/>
        <end position="81"/>
    </location>
</feature>
<dbReference type="GO" id="GO:0003677">
    <property type="term" value="F:DNA binding"/>
    <property type="evidence" value="ECO:0007669"/>
    <property type="project" value="InterPro"/>
</dbReference>
<dbReference type="Proteomes" id="UP000190637">
    <property type="component" value="Unassembled WGS sequence"/>
</dbReference>
<dbReference type="SUPFAM" id="SSF47413">
    <property type="entry name" value="lambda repressor-like DNA-binding domains"/>
    <property type="match status" value="1"/>
</dbReference>
<name>A0A1T4PS25_9ACTN</name>
<dbReference type="InterPro" id="IPR010982">
    <property type="entry name" value="Lambda_DNA-bd_dom_sf"/>
</dbReference>
<dbReference type="InterPro" id="IPR041413">
    <property type="entry name" value="MLTR_LBD"/>
</dbReference>
<gene>
    <name evidence="2" type="ORF">SAMN02745673_01968</name>
</gene>